<keyword evidence="3" id="KW-0274">FAD</keyword>
<evidence type="ECO:0000256" key="2">
    <source>
        <dbReference type="ARBA" id="ARBA00022630"/>
    </source>
</evidence>
<keyword evidence="2" id="KW-0285">Flavoprotein</keyword>
<comment type="cofactor">
    <cofactor evidence="1">
        <name>FAD</name>
        <dbReference type="ChEBI" id="CHEBI:57692"/>
    </cofactor>
</comment>
<organism evidence="6 7">
    <name type="scientific">Vibrio casei</name>
    <dbReference type="NCBI Taxonomy" id="673372"/>
    <lineage>
        <taxon>Bacteria</taxon>
        <taxon>Pseudomonadati</taxon>
        <taxon>Pseudomonadota</taxon>
        <taxon>Gammaproteobacteria</taxon>
        <taxon>Vibrionales</taxon>
        <taxon>Vibrionaceae</taxon>
        <taxon>Vibrio</taxon>
    </lineage>
</organism>
<reference evidence="6 7" key="1">
    <citation type="journal article" date="2017" name="Elife">
        <title>Extensive horizontal gene transfer in cheese-associated bacteria.</title>
        <authorList>
            <person name="Bonham K.S."/>
            <person name="Wolfe B.E."/>
            <person name="Dutton R.J."/>
        </authorList>
    </citation>
    <scope>NUCLEOTIDE SEQUENCE [LARGE SCALE GENOMIC DNA]</scope>
    <source>
        <strain evidence="6 7">JB196</strain>
    </source>
</reference>
<dbReference type="PRINTS" id="PR00368">
    <property type="entry name" value="FADPNR"/>
</dbReference>
<keyword evidence="7" id="KW-1185">Reference proteome</keyword>
<dbReference type="PANTHER" id="PTHR42887">
    <property type="entry name" value="OS12G0638800 PROTEIN"/>
    <property type="match status" value="1"/>
</dbReference>
<dbReference type="PRINTS" id="PR00411">
    <property type="entry name" value="PNDRDTASEI"/>
</dbReference>
<dbReference type="SUPFAM" id="SSF160996">
    <property type="entry name" value="HI0933 insert domain-like"/>
    <property type="match status" value="1"/>
</dbReference>
<dbReference type="Pfam" id="PF22780">
    <property type="entry name" value="HI0933_like_1st"/>
    <property type="match status" value="1"/>
</dbReference>
<dbReference type="GeneID" id="303187484"/>
<evidence type="ECO:0000259" key="5">
    <source>
        <dbReference type="Pfam" id="PF22780"/>
    </source>
</evidence>
<dbReference type="InterPro" id="IPR055178">
    <property type="entry name" value="RsdA/BaiN/AoA(So)-like_dom"/>
</dbReference>
<sequence length="395" mass="43666">MSSHFDVVIIGAGAAGLMCAAEAGKRGRKTLIIEHAKKPGRKILISGGGRCNFTNYDVSANNYLCQNPHFVKSALSQYTNWDFISLVSKYGIEFEEREHGQLFCVDSAKLIVEMLLKECDFPCVSQRYRCEVQDIEKTDTGFRFKANADVITCESLVIATGGLSMPKLGATPFGYKVAEQFGLSVLNTTAGLVPFTLHKEDKEDFAELSGIAIPAEITAKDGTTFKEALLFTHRGLSGPSVLQISSFWKAGQTVTVNLIPEADVLELLTQSREKHPNQSLKNTLAKVLPKRLVEVLIERKMLEDKPLKQFNQNQLQAIDHLLQNWQVLPNGTEGYRTAEVTLGGVDTDHLSSKTMQCKNVEGLYFVGEVMDVSGWLGGYNFQWAWASGFVAGQWV</sequence>
<dbReference type="SUPFAM" id="SSF51905">
    <property type="entry name" value="FAD/NAD(P)-binding domain"/>
    <property type="match status" value="1"/>
</dbReference>
<evidence type="ECO:0000313" key="7">
    <source>
        <dbReference type="Proteomes" id="UP000252479"/>
    </source>
</evidence>
<feature type="domain" description="RsdA/BaiN/AoA(So)-like Rossmann fold-like" evidence="4">
    <location>
        <begin position="6"/>
        <end position="393"/>
    </location>
</feature>
<dbReference type="EMBL" id="QPGL01000001">
    <property type="protein sequence ID" value="RCS72309.1"/>
    <property type="molecule type" value="Genomic_DNA"/>
</dbReference>
<dbReference type="Proteomes" id="UP000252479">
    <property type="component" value="Unassembled WGS sequence"/>
</dbReference>
<evidence type="ECO:0000256" key="3">
    <source>
        <dbReference type="ARBA" id="ARBA00022827"/>
    </source>
</evidence>
<dbReference type="Gene3D" id="1.10.8.260">
    <property type="entry name" value="HI0933 insert domain-like"/>
    <property type="match status" value="1"/>
</dbReference>
<evidence type="ECO:0000313" key="6">
    <source>
        <dbReference type="EMBL" id="RCS72309.1"/>
    </source>
</evidence>
<dbReference type="NCBIfam" id="TIGR00275">
    <property type="entry name" value="aminoacetone oxidase family FAD-binding enzyme"/>
    <property type="match status" value="1"/>
</dbReference>
<dbReference type="InterPro" id="IPR004792">
    <property type="entry name" value="BaiN-like"/>
</dbReference>
<dbReference type="Gene3D" id="2.40.30.10">
    <property type="entry name" value="Translation factors"/>
    <property type="match status" value="1"/>
</dbReference>
<name>A0A368LK79_9VIBR</name>
<gene>
    <name evidence="6" type="ORF">CIK83_01065</name>
</gene>
<dbReference type="AlphaFoldDB" id="A0A368LK79"/>
<dbReference type="Gene3D" id="3.50.50.60">
    <property type="entry name" value="FAD/NAD(P)-binding domain"/>
    <property type="match status" value="1"/>
</dbReference>
<dbReference type="InterPro" id="IPR023166">
    <property type="entry name" value="BaiN-like_dom_sf"/>
</dbReference>
<proteinExistence type="predicted"/>
<protein>
    <submittedName>
        <fullName evidence="6">NAD(P)/FAD-dependent oxidoreductase</fullName>
    </submittedName>
</protein>
<dbReference type="RefSeq" id="WP_086960436.1">
    <property type="nucleotide sequence ID" value="NZ_FUKS01000028.1"/>
</dbReference>
<evidence type="ECO:0000256" key="1">
    <source>
        <dbReference type="ARBA" id="ARBA00001974"/>
    </source>
</evidence>
<dbReference type="InterPro" id="IPR036188">
    <property type="entry name" value="FAD/NAD-bd_sf"/>
</dbReference>
<dbReference type="Pfam" id="PF03486">
    <property type="entry name" value="HI0933_like"/>
    <property type="match status" value="1"/>
</dbReference>
<accession>A0A368LK79</accession>
<dbReference type="PANTHER" id="PTHR42887:SF2">
    <property type="entry name" value="OS12G0638800 PROTEIN"/>
    <property type="match status" value="1"/>
</dbReference>
<evidence type="ECO:0000259" key="4">
    <source>
        <dbReference type="Pfam" id="PF03486"/>
    </source>
</evidence>
<dbReference type="InterPro" id="IPR057661">
    <property type="entry name" value="RsdA/BaiN/AoA(So)_Rossmann"/>
</dbReference>
<comment type="caution">
    <text evidence="6">The sequence shown here is derived from an EMBL/GenBank/DDBJ whole genome shotgun (WGS) entry which is preliminary data.</text>
</comment>
<feature type="domain" description="RsdA/BaiN/AoA(So)-like insert" evidence="5">
    <location>
        <begin position="190"/>
        <end position="340"/>
    </location>
</feature>